<feature type="domain" description="U-box" evidence="7">
    <location>
        <begin position="48"/>
        <end position="122"/>
    </location>
</feature>
<dbReference type="InParanoid" id="A0A2K2AIW3"/>
<keyword evidence="9" id="KW-1185">Reference proteome</keyword>
<dbReference type="AlphaFoldDB" id="A0A2K2AIW3"/>
<dbReference type="Pfam" id="PF25598">
    <property type="entry name" value="ARM_PUB"/>
    <property type="match status" value="1"/>
</dbReference>
<dbReference type="InterPro" id="IPR016024">
    <property type="entry name" value="ARM-type_fold"/>
</dbReference>
<gene>
    <name evidence="8" type="ORF">POPTR_005G189800</name>
</gene>
<dbReference type="EMBL" id="CM009294">
    <property type="protein sequence ID" value="PNT37458.1"/>
    <property type="molecule type" value="Genomic_DNA"/>
</dbReference>
<name>A0A2K2AIW3_POPTR</name>
<dbReference type="InterPro" id="IPR003613">
    <property type="entry name" value="Ubox_domain"/>
</dbReference>
<evidence type="ECO:0000256" key="4">
    <source>
        <dbReference type="ARBA" id="ARBA00022786"/>
    </source>
</evidence>
<dbReference type="InterPro" id="IPR011989">
    <property type="entry name" value="ARM-like"/>
</dbReference>
<dbReference type="Pfam" id="PF04564">
    <property type="entry name" value="U-box"/>
    <property type="match status" value="1"/>
</dbReference>
<dbReference type="SUPFAM" id="SSF57850">
    <property type="entry name" value="RING/U-box"/>
    <property type="match status" value="1"/>
</dbReference>
<evidence type="ECO:0000256" key="1">
    <source>
        <dbReference type="ARBA" id="ARBA00000900"/>
    </source>
</evidence>
<dbReference type="CDD" id="cd16664">
    <property type="entry name" value="RING-Ubox_PUB"/>
    <property type="match status" value="1"/>
</dbReference>
<accession>A0A2K2AIW3</accession>
<dbReference type="Proteomes" id="UP000006729">
    <property type="component" value="Chromosome 5"/>
</dbReference>
<dbReference type="SUPFAM" id="SSF48371">
    <property type="entry name" value="ARM repeat"/>
    <property type="match status" value="1"/>
</dbReference>
<sequence>MPRKQRRYPLTPSSPTIKSPLPSPPIFASLSFFFSKETKMGRDELCITVPSLFHCPISLDVMNSPVSLCTGVSYDRSSIQHWLDSGHDTCPATMQVLSSKDFVPNLTLRRLINLWTSSNSSPSTADLEEKVMAWIEEINNAKPERCLDSIVEFASRGEVNRSLLASFDGFLETIVGVLSINGMQIRVLESVVRILSLILLENGVNEKLHKLILKSSSNSSCLPSFISILRNGSLESKMACFTVLESVTTNNESKRFIAGVENNFLPVIIHLIKIDNDNQELHDVVLSFLIAVSVARSIKSQLVQLGIVEVLSNMMSSKNAAISVVEKSLKILSMVCTCADGQSALSGDQKCAGAIVERLMKVSKTATEDAVVVLWSMCCLFRDEKVVEKVARSNGVTKVLLVMQSEVGEGNYVRRMCGDLIKVLRFGCKNVGGFSGAVSYETKTTHIMPC</sequence>
<dbReference type="EC" id="2.3.2.27" evidence="5"/>
<dbReference type="UniPathway" id="UPA00143"/>
<evidence type="ECO:0000259" key="7">
    <source>
        <dbReference type="PROSITE" id="PS51698"/>
    </source>
</evidence>
<comment type="function">
    <text evidence="5">Functions as an E3 ubiquitin ligase.</text>
</comment>
<dbReference type="Gene3D" id="1.25.10.10">
    <property type="entry name" value="Leucine-rich Repeat Variant"/>
    <property type="match status" value="1"/>
</dbReference>
<proteinExistence type="predicted"/>
<reference evidence="8 9" key="1">
    <citation type="journal article" date="2006" name="Science">
        <title>The genome of black cottonwood, Populus trichocarpa (Torr. &amp; Gray).</title>
        <authorList>
            <person name="Tuskan G.A."/>
            <person name="Difazio S."/>
            <person name="Jansson S."/>
            <person name="Bohlmann J."/>
            <person name="Grigoriev I."/>
            <person name="Hellsten U."/>
            <person name="Putnam N."/>
            <person name="Ralph S."/>
            <person name="Rombauts S."/>
            <person name="Salamov A."/>
            <person name="Schein J."/>
            <person name="Sterck L."/>
            <person name="Aerts A."/>
            <person name="Bhalerao R.R."/>
            <person name="Bhalerao R.P."/>
            <person name="Blaudez D."/>
            <person name="Boerjan W."/>
            <person name="Brun A."/>
            <person name="Brunner A."/>
            <person name="Busov V."/>
            <person name="Campbell M."/>
            <person name="Carlson J."/>
            <person name="Chalot M."/>
            <person name="Chapman J."/>
            <person name="Chen G.L."/>
            <person name="Cooper D."/>
            <person name="Coutinho P.M."/>
            <person name="Couturier J."/>
            <person name="Covert S."/>
            <person name="Cronk Q."/>
            <person name="Cunningham R."/>
            <person name="Davis J."/>
            <person name="Degroeve S."/>
            <person name="Dejardin A."/>
            <person name="Depamphilis C."/>
            <person name="Detter J."/>
            <person name="Dirks B."/>
            <person name="Dubchak I."/>
            <person name="Duplessis S."/>
            <person name="Ehlting J."/>
            <person name="Ellis B."/>
            <person name="Gendler K."/>
            <person name="Goodstein D."/>
            <person name="Gribskov M."/>
            <person name="Grimwood J."/>
            <person name="Groover A."/>
            <person name="Gunter L."/>
            <person name="Hamberger B."/>
            <person name="Heinze B."/>
            <person name="Helariutta Y."/>
            <person name="Henrissat B."/>
            <person name="Holligan D."/>
            <person name="Holt R."/>
            <person name="Huang W."/>
            <person name="Islam-Faridi N."/>
            <person name="Jones S."/>
            <person name="Jones-Rhoades M."/>
            <person name="Jorgensen R."/>
            <person name="Joshi C."/>
            <person name="Kangasjarvi J."/>
            <person name="Karlsson J."/>
            <person name="Kelleher C."/>
            <person name="Kirkpatrick R."/>
            <person name="Kirst M."/>
            <person name="Kohler A."/>
            <person name="Kalluri U."/>
            <person name="Larimer F."/>
            <person name="Leebens-Mack J."/>
            <person name="Leple J.C."/>
            <person name="Locascio P."/>
            <person name="Lou Y."/>
            <person name="Lucas S."/>
            <person name="Martin F."/>
            <person name="Montanini B."/>
            <person name="Napoli C."/>
            <person name="Nelson D.R."/>
            <person name="Nelson C."/>
            <person name="Nieminen K."/>
            <person name="Nilsson O."/>
            <person name="Pereda V."/>
            <person name="Peter G."/>
            <person name="Philippe R."/>
            <person name="Pilate G."/>
            <person name="Poliakov A."/>
            <person name="Razumovskaya J."/>
            <person name="Richardson P."/>
            <person name="Rinaldi C."/>
            <person name="Ritland K."/>
            <person name="Rouze P."/>
            <person name="Ryaboy D."/>
            <person name="Schmutz J."/>
            <person name="Schrader J."/>
            <person name="Segerman B."/>
            <person name="Shin H."/>
            <person name="Siddiqui A."/>
            <person name="Sterky F."/>
            <person name="Terry A."/>
            <person name="Tsai C.J."/>
            <person name="Uberbacher E."/>
            <person name="Unneberg P."/>
            <person name="Vahala J."/>
            <person name="Wall K."/>
            <person name="Wessler S."/>
            <person name="Yang G."/>
            <person name="Yin T."/>
            <person name="Douglas C."/>
            <person name="Marra M."/>
            <person name="Sandberg G."/>
            <person name="Van de Peer Y."/>
            <person name="Rokhsar D."/>
        </authorList>
    </citation>
    <scope>NUCLEOTIDE SEQUENCE [LARGE SCALE GENOMIC DNA]</scope>
    <source>
        <strain evidence="9">cv. Nisqually</strain>
    </source>
</reference>
<dbReference type="PANTHER" id="PTHR22849:SF163">
    <property type="entry name" value="U-BOX DOMAIN-CONTAINING PROTEIN"/>
    <property type="match status" value="1"/>
</dbReference>
<protein>
    <recommendedName>
        <fullName evidence="5 7">U-box domain-containing protein</fullName>
        <ecNumber evidence="5">2.3.2.27</ecNumber>
    </recommendedName>
    <alternativeName>
        <fullName evidence="5">RING-type E3 ubiquitin transferase PUB</fullName>
    </alternativeName>
</protein>
<organism evidence="8 9">
    <name type="scientific">Populus trichocarpa</name>
    <name type="common">Western balsam poplar</name>
    <name type="synonym">Populus balsamifera subsp. trichocarpa</name>
    <dbReference type="NCBI Taxonomy" id="3694"/>
    <lineage>
        <taxon>Eukaryota</taxon>
        <taxon>Viridiplantae</taxon>
        <taxon>Streptophyta</taxon>
        <taxon>Embryophyta</taxon>
        <taxon>Tracheophyta</taxon>
        <taxon>Spermatophyta</taxon>
        <taxon>Magnoliopsida</taxon>
        <taxon>eudicotyledons</taxon>
        <taxon>Gunneridae</taxon>
        <taxon>Pentapetalae</taxon>
        <taxon>rosids</taxon>
        <taxon>fabids</taxon>
        <taxon>Malpighiales</taxon>
        <taxon>Salicaceae</taxon>
        <taxon>Saliceae</taxon>
        <taxon>Populus</taxon>
    </lineage>
</organism>
<evidence type="ECO:0000256" key="6">
    <source>
        <dbReference type="SAM" id="MobiDB-lite"/>
    </source>
</evidence>
<evidence type="ECO:0000256" key="5">
    <source>
        <dbReference type="RuleBase" id="RU369093"/>
    </source>
</evidence>
<dbReference type="GO" id="GO:0016567">
    <property type="term" value="P:protein ubiquitination"/>
    <property type="evidence" value="ECO:0007669"/>
    <property type="project" value="UniProtKB-UniRule"/>
</dbReference>
<evidence type="ECO:0000313" key="8">
    <source>
        <dbReference type="EMBL" id="PNT37458.1"/>
    </source>
</evidence>
<evidence type="ECO:0000256" key="3">
    <source>
        <dbReference type="ARBA" id="ARBA00022679"/>
    </source>
</evidence>
<keyword evidence="3 5" id="KW-0808">Transferase</keyword>
<evidence type="ECO:0000313" key="9">
    <source>
        <dbReference type="Proteomes" id="UP000006729"/>
    </source>
</evidence>
<dbReference type="InterPro" id="IPR045185">
    <property type="entry name" value="PUB22/23/24-like"/>
</dbReference>
<comment type="catalytic activity">
    <reaction evidence="1 5">
        <text>S-ubiquitinyl-[E2 ubiquitin-conjugating enzyme]-L-cysteine + [acceptor protein]-L-lysine = [E2 ubiquitin-conjugating enzyme]-L-cysteine + N(6)-ubiquitinyl-[acceptor protein]-L-lysine.</text>
        <dbReference type="EC" id="2.3.2.27"/>
    </reaction>
</comment>
<dbReference type="InterPro" id="IPR058678">
    <property type="entry name" value="ARM_PUB"/>
</dbReference>
<dbReference type="SMART" id="SM00504">
    <property type="entry name" value="Ubox"/>
    <property type="match status" value="1"/>
</dbReference>
<dbReference type="FunFam" id="3.30.40.10:FF:000442">
    <property type="entry name" value="RING-type E3 ubiquitin transferase"/>
    <property type="match status" value="1"/>
</dbReference>
<evidence type="ECO:0000256" key="2">
    <source>
        <dbReference type="ARBA" id="ARBA00004906"/>
    </source>
</evidence>
<dbReference type="GO" id="GO:0061630">
    <property type="term" value="F:ubiquitin protein ligase activity"/>
    <property type="evidence" value="ECO:0007669"/>
    <property type="project" value="UniProtKB-UniRule"/>
</dbReference>
<keyword evidence="4 5" id="KW-0833">Ubl conjugation pathway</keyword>
<feature type="region of interest" description="Disordered" evidence="6">
    <location>
        <begin position="1"/>
        <end position="20"/>
    </location>
</feature>
<dbReference type="PROSITE" id="PS51698">
    <property type="entry name" value="U_BOX"/>
    <property type="match status" value="1"/>
</dbReference>
<dbReference type="PANTHER" id="PTHR22849">
    <property type="entry name" value="WDSAM1 PROTEIN"/>
    <property type="match status" value="1"/>
</dbReference>
<dbReference type="InterPro" id="IPR013083">
    <property type="entry name" value="Znf_RING/FYVE/PHD"/>
</dbReference>
<dbReference type="Gene3D" id="3.30.40.10">
    <property type="entry name" value="Zinc/RING finger domain, C3HC4 (zinc finger)"/>
    <property type="match status" value="1"/>
</dbReference>
<comment type="pathway">
    <text evidence="2 5">Protein modification; protein ubiquitination.</text>
</comment>
<dbReference type="InterPro" id="IPR045210">
    <property type="entry name" value="RING-Ubox_PUB"/>
</dbReference>